<reference evidence="8" key="2">
    <citation type="journal article" date="2021" name="PeerJ">
        <title>Extensive microbial diversity within the chicken gut microbiome revealed by metagenomics and culture.</title>
        <authorList>
            <person name="Gilroy R."/>
            <person name="Ravi A."/>
            <person name="Getino M."/>
            <person name="Pursley I."/>
            <person name="Horton D.L."/>
            <person name="Alikhan N.F."/>
            <person name="Baker D."/>
            <person name="Gharbi K."/>
            <person name="Hall N."/>
            <person name="Watson M."/>
            <person name="Adriaenssens E.M."/>
            <person name="Foster-Nyarko E."/>
            <person name="Jarju S."/>
            <person name="Secka A."/>
            <person name="Antonio M."/>
            <person name="Oren A."/>
            <person name="Chaudhuri R.R."/>
            <person name="La Ragione R."/>
            <person name="Hildebrand F."/>
            <person name="Pallen M.J."/>
        </authorList>
    </citation>
    <scope>NUCLEOTIDE SEQUENCE</scope>
    <source>
        <strain evidence="8">B3-2255</strain>
    </source>
</reference>
<dbReference type="Gene3D" id="1.10.150.130">
    <property type="match status" value="1"/>
</dbReference>
<feature type="domain" description="Tyr recombinase" evidence="6">
    <location>
        <begin position="210"/>
        <end position="392"/>
    </location>
</feature>
<dbReference type="InterPro" id="IPR013762">
    <property type="entry name" value="Integrase-like_cat_sf"/>
</dbReference>
<dbReference type="InterPro" id="IPR002104">
    <property type="entry name" value="Integrase_catalytic"/>
</dbReference>
<evidence type="ECO:0000313" key="8">
    <source>
        <dbReference type="EMBL" id="MBO8481050.1"/>
    </source>
</evidence>
<dbReference type="InterPro" id="IPR011010">
    <property type="entry name" value="DNA_brk_join_enz"/>
</dbReference>
<dbReference type="EMBL" id="JADILY010000013">
    <property type="protein sequence ID" value="MBO8481050.1"/>
    <property type="molecule type" value="Genomic_DNA"/>
</dbReference>
<dbReference type="SUPFAM" id="SSF56349">
    <property type="entry name" value="DNA breaking-rejoining enzymes"/>
    <property type="match status" value="1"/>
</dbReference>
<dbReference type="Pfam" id="PF13102">
    <property type="entry name" value="Phage_int_SAM_5"/>
    <property type="match status" value="1"/>
</dbReference>
<dbReference type="GO" id="GO:0015074">
    <property type="term" value="P:DNA integration"/>
    <property type="evidence" value="ECO:0007669"/>
    <property type="project" value="UniProtKB-KW"/>
</dbReference>
<comment type="caution">
    <text evidence="8">The sequence shown here is derived from an EMBL/GenBank/DDBJ whole genome shotgun (WGS) entry which is preliminary data.</text>
</comment>
<keyword evidence="4" id="KW-0233">DNA recombination</keyword>
<accession>A0A9D9IYS6</accession>
<dbReference type="InterPro" id="IPR025269">
    <property type="entry name" value="SAM-like_dom"/>
</dbReference>
<proteinExistence type="inferred from homology"/>
<dbReference type="PANTHER" id="PTHR30349:SF64">
    <property type="entry name" value="PROPHAGE INTEGRASE INTD-RELATED"/>
    <property type="match status" value="1"/>
</dbReference>
<evidence type="ECO:0000256" key="5">
    <source>
        <dbReference type="PROSITE-ProRule" id="PRU01248"/>
    </source>
</evidence>
<dbReference type="PROSITE" id="PS51898">
    <property type="entry name" value="TYR_RECOMBINASE"/>
    <property type="match status" value="1"/>
</dbReference>
<dbReference type="Proteomes" id="UP000823772">
    <property type="component" value="Unassembled WGS sequence"/>
</dbReference>
<evidence type="ECO:0000259" key="6">
    <source>
        <dbReference type="PROSITE" id="PS51898"/>
    </source>
</evidence>
<evidence type="ECO:0000259" key="7">
    <source>
        <dbReference type="PROSITE" id="PS51900"/>
    </source>
</evidence>
<dbReference type="PROSITE" id="PS51900">
    <property type="entry name" value="CB"/>
    <property type="match status" value="1"/>
</dbReference>
<dbReference type="PANTHER" id="PTHR30349">
    <property type="entry name" value="PHAGE INTEGRASE-RELATED"/>
    <property type="match status" value="1"/>
</dbReference>
<evidence type="ECO:0000313" key="9">
    <source>
        <dbReference type="Proteomes" id="UP000823772"/>
    </source>
</evidence>
<dbReference type="AlphaFoldDB" id="A0A9D9IYS6"/>
<dbReference type="InterPro" id="IPR044068">
    <property type="entry name" value="CB"/>
</dbReference>
<reference evidence="8" key="1">
    <citation type="submission" date="2020-10" db="EMBL/GenBank/DDBJ databases">
        <authorList>
            <person name="Gilroy R."/>
        </authorList>
    </citation>
    <scope>NUCLEOTIDE SEQUENCE</scope>
    <source>
        <strain evidence="8">B3-2255</strain>
    </source>
</reference>
<dbReference type="Gene3D" id="1.10.443.10">
    <property type="entry name" value="Intergrase catalytic core"/>
    <property type="match status" value="1"/>
</dbReference>
<comment type="similarity">
    <text evidence="1">Belongs to the 'phage' integrase family.</text>
</comment>
<feature type="domain" description="Core-binding (CB)" evidence="7">
    <location>
        <begin position="106"/>
        <end position="189"/>
    </location>
</feature>
<organism evidence="8 9">
    <name type="scientific">Candidatus Merdivivens faecigallinarum</name>
    <dbReference type="NCBI Taxonomy" id="2840871"/>
    <lineage>
        <taxon>Bacteria</taxon>
        <taxon>Pseudomonadati</taxon>
        <taxon>Bacteroidota</taxon>
        <taxon>Bacteroidia</taxon>
        <taxon>Bacteroidales</taxon>
        <taxon>Muribaculaceae</taxon>
        <taxon>Muribaculaceae incertae sedis</taxon>
        <taxon>Candidatus Merdivivens</taxon>
    </lineage>
</organism>
<evidence type="ECO:0000256" key="1">
    <source>
        <dbReference type="ARBA" id="ARBA00008857"/>
    </source>
</evidence>
<dbReference type="CDD" id="cd01185">
    <property type="entry name" value="INTN1_C_like"/>
    <property type="match status" value="1"/>
</dbReference>
<keyword evidence="3 5" id="KW-0238">DNA-binding</keyword>
<protein>
    <submittedName>
        <fullName evidence="8">Site-specific integrase</fullName>
    </submittedName>
</protein>
<evidence type="ECO:0000256" key="4">
    <source>
        <dbReference type="ARBA" id="ARBA00023172"/>
    </source>
</evidence>
<dbReference type="GO" id="GO:0003677">
    <property type="term" value="F:DNA binding"/>
    <property type="evidence" value="ECO:0007669"/>
    <property type="project" value="UniProtKB-UniRule"/>
</dbReference>
<evidence type="ECO:0000256" key="2">
    <source>
        <dbReference type="ARBA" id="ARBA00022908"/>
    </source>
</evidence>
<dbReference type="GO" id="GO:0006310">
    <property type="term" value="P:DNA recombination"/>
    <property type="evidence" value="ECO:0007669"/>
    <property type="project" value="UniProtKB-KW"/>
</dbReference>
<dbReference type="Pfam" id="PF00589">
    <property type="entry name" value="Phage_integrase"/>
    <property type="match status" value="1"/>
</dbReference>
<keyword evidence="2" id="KW-0229">DNA integration</keyword>
<dbReference type="InterPro" id="IPR010998">
    <property type="entry name" value="Integrase_recombinase_N"/>
</dbReference>
<gene>
    <name evidence="8" type="ORF">IAC87_00695</name>
</gene>
<evidence type="ECO:0000256" key="3">
    <source>
        <dbReference type="ARBA" id="ARBA00023125"/>
    </source>
</evidence>
<sequence length="399" mass="46608">MTTVKVKFRPSTVANRPGSIIYLVTRHRVVRQITSDCKVFPEEWDERQSKVVFAHKERTNAILSVAHRLSNDMEHLNEVIDRLNHTETDFTTDDVVRCFYESDTNPSLFRFMEDVITHLKHLGRERTSETYTTALRSFMHFRNGEDVYLNEMDSELIMEYQAYLKSRHVSLNTISFYNRILRAVYNRAVEKDLAVQRYPFRHVYTGVCKTVKRAIPLEAIRRIKELSLPPDSSLDFARNMFLFSFYTRGMSFVDMAYARKTDLKNGVLSYCRRKTGQRLYIRWEKCMQDIVGKYAENNTEYLLPIIKRPGNERRQYRNTLRLVNNNLKMVAIMAGIQINLTMYVSRHSWASIARSQNIPLSIISEGMGHDSETTTQIYLASLDNASIDNANGLILKKLH</sequence>
<dbReference type="InterPro" id="IPR050090">
    <property type="entry name" value="Tyrosine_recombinase_XerCD"/>
</dbReference>
<name>A0A9D9IYS6_9BACT</name>